<dbReference type="RefSeq" id="XP_040740056.1">
    <property type="nucleotide sequence ID" value="XM_040888689.1"/>
</dbReference>
<evidence type="ECO:0000256" key="1">
    <source>
        <dbReference type="ARBA" id="ARBA00004496"/>
    </source>
</evidence>
<feature type="compositionally biased region" description="Basic and acidic residues" evidence="6">
    <location>
        <begin position="104"/>
        <end position="139"/>
    </location>
</feature>
<evidence type="ECO:0000313" key="8">
    <source>
        <dbReference type="EMBL" id="ORX66005.1"/>
    </source>
</evidence>
<dbReference type="FunFam" id="1.10.10.10:FF:000025">
    <property type="entry name" value="40S ribosomal protein S10"/>
    <property type="match status" value="1"/>
</dbReference>
<dbReference type="GO" id="GO:0003735">
    <property type="term" value="F:structural constituent of ribosome"/>
    <property type="evidence" value="ECO:0007669"/>
    <property type="project" value="TreeGrafter"/>
</dbReference>
<comment type="subcellular location">
    <subcellularLocation>
        <location evidence="1">Cytoplasm</location>
    </subcellularLocation>
</comment>
<evidence type="ECO:0000256" key="4">
    <source>
        <dbReference type="ARBA" id="ARBA00022980"/>
    </source>
</evidence>
<dbReference type="OrthoDB" id="5211809at2759"/>
<dbReference type="Proteomes" id="UP000193922">
    <property type="component" value="Unassembled WGS sequence"/>
</dbReference>
<sequence>MYIPTANRKLIYENLFKDGVLVAKKDFNAPRHQDINVPNLQVIKAMQSLNSRGFVKTQFSWQYYYYTLTDEGIEYLREFLHLPSEIFPATFKKVARAAAPRLGGRPERPEGGFRRERDDYRRRDDGKKEGASGDFRPEFRGGFGRGRAQQ</sequence>
<dbReference type="Pfam" id="PF03501">
    <property type="entry name" value="S10_plectin"/>
    <property type="match status" value="1"/>
</dbReference>
<keyword evidence="4" id="KW-0689">Ribosomal protein</keyword>
<proteinExistence type="inferred from homology"/>
<evidence type="ECO:0000256" key="3">
    <source>
        <dbReference type="ARBA" id="ARBA00022490"/>
    </source>
</evidence>
<organism evidence="8 9">
    <name type="scientific">Linderina pennispora</name>
    <dbReference type="NCBI Taxonomy" id="61395"/>
    <lineage>
        <taxon>Eukaryota</taxon>
        <taxon>Fungi</taxon>
        <taxon>Fungi incertae sedis</taxon>
        <taxon>Zoopagomycota</taxon>
        <taxon>Kickxellomycotina</taxon>
        <taxon>Kickxellomycetes</taxon>
        <taxon>Kickxellales</taxon>
        <taxon>Kickxellaceae</taxon>
        <taxon>Linderina</taxon>
    </lineage>
</organism>
<feature type="compositionally biased region" description="Gly residues" evidence="6">
    <location>
        <begin position="141"/>
        <end position="150"/>
    </location>
</feature>
<evidence type="ECO:0000256" key="6">
    <source>
        <dbReference type="SAM" id="MobiDB-lite"/>
    </source>
</evidence>
<evidence type="ECO:0000313" key="9">
    <source>
        <dbReference type="Proteomes" id="UP000193922"/>
    </source>
</evidence>
<dbReference type="InterPro" id="IPR005326">
    <property type="entry name" value="Plectin_eS10_N"/>
</dbReference>
<name>A0A1Y1VY91_9FUNG</name>
<comment type="similarity">
    <text evidence="2">Belongs to the eukaryotic ribosomal protein eS10 family.</text>
</comment>
<dbReference type="PANTHER" id="PTHR12146:SF0">
    <property type="entry name" value="RIBOSOMAL PROTEIN S10"/>
    <property type="match status" value="1"/>
</dbReference>
<keyword evidence="3" id="KW-0963">Cytoplasm</keyword>
<protein>
    <recommendedName>
        <fullName evidence="7">Plectin/eS10 N-terminal domain-containing protein</fullName>
    </recommendedName>
</protein>
<evidence type="ECO:0000259" key="7">
    <source>
        <dbReference type="Pfam" id="PF03501"/>
    </source>
</evidence>
<evidence type="ECO:0000256" key="5">
    <source>
        <dbReference type="ARBA" id="ARBA00023274"/>
    </source>
</evidence>
<dbReference type="STRING" id="61395.A0A1Y1VY91"/>
<reference evidence="8 9" key="1">
    <citation type="submission" date="2016-07" db="EMBL/GenBank/DDBJ databases">
        <title>Pervasive Adenine N6-methylation of Active Genes in Fungi.</title>
        <authorList>
            <consortium name="DOE Joint Genome Institute"/>
            <person name="Mondo S.J."/>
            <person name="Dannebaum R.O."/>
            <person name="Kuo R.C."/>
            <person name="Labutti K."/>
            <person name="Haridas S."/>
            <person name="Kuo A."/>
            <person name="Salamov A."/>
            <person name="Ahrendt S.R."/>
            <person name="Lipzen A."/>
            <person name="Sullivan W."/>
            <person name="Andreopoulos W.B."/>
            <person name="Clum A."/>
            <person name="Lindquist E."/>
            <person name="Daum C."/>
            <person name="Ramamoorthy G.K."/>
            <person name="Gryganskyi A."/>
            <person name="Culley D."/>
            <person name="Magnuson J.K."/>
            <person name="James T.Y."/>
            <person name="O'Malley M.A."/>
            <person name="Stajich J.E."/>
            <person name="Spatafora J.W."/>
            <person name="Visel A."/>
            <person name="Grigoriev I.V."/>
        </authorList>
    </citation>
    <scope>NUCLEOTIDE SEQUENCE [LARGE SCALE GENOMIC DNA]</scope>
    <source>
        <strain evidence="8 9">ATCC 12442</strain>
    </source>
</reference>
<feature type="domain" description="Plectin/eS10 N-terminal" evidence="7">
    <location>
        <begin position="3"/>
        <end position="93"/>
    </location>
</feature>
<dbReference type="PANTHER" id="PTHR12146">
    <property type="entry name" value="40S RIBOSOMAL PROTEIN S10"/>
    <property type="match status" value="1"/>
</dbReference>
<dbReference type="GO" id="GO:0022627">
    <property type="term" value="C:cytosolic small ribosomal subunit"/>
    <property type="evidence" value="ECO:0007669"/>
    <property type="project" value="TreeGrafter"/>
</dbReference>
<evidence type="ECO:0000256" key="2">
    <source>
        <dbReference type="ARBA" id="ARBA00007278"/>
    </source>
</evidence>
<keyword evidence="9" id="KW-1185">Reference proteome</keyword>
<dbReference type="Gene3D" id="1.10.10.10">
    <property type="entry name" value="Winged helix-like DNA-binding domain superfamily/Winged helix DNA-binding domain"/>
    <property type="match status" value="1"/>
</dbReference>
<dbReference type="GO" id="GO:0003723">
    <property type="term" value="F:RNA binding"/>
    <property type="evidence" value="ECO:0007669"/>
    <property type="project" value="TreeGrafter"/>
</dbReference>
<gene>
    <name evidence="8" type="ORF">DL89DRAFT_270401</name>
</gene>
<dbReference type="InterPro" id="IPR036388">
    <property type="entry name" value="WH-like_DNA-bd_sf"/>
</dbReference>
<keyword evidence="5" id="KW-0687">Ribonucleoprotein</keyword>
<accession>A0A1Y1VY91</accession>
<dbReference type="EMBL" id="MCFD01000018">
    <property type="protein sequence ID" value="ORX66005.1"/>
    <property type="molecule type" value="Genomic_DNA"/>
</dbReference>
<dbReference type="InterPro" id="IPR037447">
    <property type="entry name" value="Ribosomal_eS10"/>
</dbReference>
<comment type="caution">
    <text evidence="8">The sequence shown here is derived from an EMBL/GenBank/DDBJ whole genome shotgun (WGS) entry which is preliminary data.</text>
</comment>
<feature type="region of interest" description="Disordered" evidence="6">
    <location>
        <begin position="98"/>
        <end position="150"/>
    </location>
</feature>
<dbReference type="GeneID" id="63805337"/>
<dbReference type="AlphaFoldDB" id="A0A1Y1VY91"/>